<dbReference type="AlphaFoldDB" id="V4KRL4"/>
<keyword evidence="3" id="KW-0547">Nucleotide-binding</keyword>
<dbReference type="Pfam" id="PF00004">
    <property type="entry name" value="AAA"/>
    <property type="match status" value="1"/>
</dbReference>
<keyword evidence="4" id="KW-0460">Magnesium</keyword>
<dbReference type="InterPro" id="IPR003959">
    <property type="entry name" value="ATPase_AAA_core"/>
</dbReference>
<protein>
    <recommendedName>
        <fullName evidence="10">ATPase AAA-type core domain-containing protein</fullName>
    </recommendedName>
</protein>
<gene>
    <name evidence="8" type="ORF">EUTSA_v100053380mg</name>
</gene>
<feature type="transmembrane region" description="Helical" evidence="5">
    <location>
        <begin position="6"/>
        <end position="25"/>
    </location>
</feature>
<evidence type="ECO:0000256" key="2">
    <source>
        <dbReference type="ARBA" id="ARBA00022801"/>
    </source>
</evidence>
<dbReference type="OMA" id="FFEYTGQ"/>
<keyword evidence="5" id="KW-0812">Transmembrane</keyword>
<feature type="non-terminal residue" evidence="8">
    <location>
        <position position="217"/>
    </location>
</feature>
<reference evidence="8 9" key="1">
    <citation type="journal article" date="2013" name="Front. Plant Sci.">
        <title>The Reference Genome of the Halophytic Plant Eutrema salsugineum.</title>
        <authorList>
            <person name="Yang R."/>
            <person name="Jarvis D.E."/>
            <person name="Chen H."/>
            <person name="Beilstein M.A."/>
            <person name="Grimwood J."/>
            <person name="Jenkins J."/>
            <person name="Shu S."/>
            <person name="Prochnik S."/>
            <person name="Xin M."/>
            <person name="Ma C."/>
            <person name="Schmutz J."/>
            <person name="Wing R.A."/>
            <person name="Mitchell-Olds T."/>
            <person name="Schumaker K.S."/>
            <person name="Wang X."/>
        </authorList>
    </citation>
    <scope>NUCLEOTIDE SEQUENCE [LARGE SCALE GENOMIC DNA]</scope>
</reference>
<comment type="cofactor">
    <cofactor evidence="1">
        <name>Mg(2+)</name>
        <dbReference type="ChEBI" id="CHEBI:18420"/>
    </cofactor>
</comment>
<evidence type="ECO:0000259" key="6">
    <source>
        <dbReference type="Pfam" id="PF00004"/>
    </source>
</evidence>
<proteinExistence type="predicted"/>
<dbReference type="EMBL" id="KI517748">
    <property type="protein sequence ID" value="ESQ32642.1"/>
    <property type="molecule type" value="Genomic_DNA"/>
</dbReference>
<feature type="domain" description="ATPase AAA-type core" evidence="6">
    <location>
        <begin position="164"/>
        <end position="199"/>
    </location>
</feature>
<dbReference type="Pfam" id="PF14363">
    <property type="entry name" value="AAA_assoc"/>
    <property type="match status" value="1"/>
</dbReference>
<dbReference type="InterPro" id="IPR050747">
    <property type="entry name" value="Mitochondrial_chaperone_BCS1"/>
</dbReference>
<evidence type="ECO:0000256" key="5">
    <source>
        <dbReference type="SAM" id="Phobius"/>
    </source>
</evidence>
<accession>V4KRL4</accession>
<dbReference type="KEGG" id="eus:EUTSA_v100053380m"/>
<dbReference type="GO" id="GO:0005524">
    <property type="term" value="F:ATP binding"/>
    <property type="evidence" value="ECO:0007669"/>
    <property type="project" value="UniProtKB-KW"/>
</dbReference>
<dbReference type="InterPro" id="IPR025753">
    <property type="entry name" value="AAA_N_dom"/>
</dbReference>
<dbReference type="Gene3D" id="3.40.50.300">
    <property type="entry name" value="P-loop containing nucleotide triphosphate hydrolases"/>
    <property type="match status" value="1"/>
</dbReference>
<evidence type="ECO:0000256" key="4">
    <source>
        <dbReference type="ARBA" id="ARBA00022842"/>
    </source>
</evidence>
<name>V4KRL4_EUTSA</name>
<dbReference type="STRING" id="72664.V4KRL4"/>
<evidence type="ECO:0000313" key="9">
    <source>
        <dbReference type="Proteomes" id="UP000030689"/>
    </source>
</evidence>
<sequence length="217" mass="25052">MLETGAFWGFTGSTMTSLMFFWAMYKQFFPYHLRAKMEKWVCNLMGWASNSVHIKFNEYAGEACAKRLKANETQNSKSLVISLDDQEVVEDVFDGVKVKWSSSVTKSKNKNGSSNERRYLTLRFHNRDRETITKTYLDHVLRQGKEIGLKNRERKLYTNNSSCYLLFGPPGTGKSTMISAMANFLEYDVYDLELTTVTNNSDLKRLLLDTKGRSIRI</sequence>
<organism evidence="8 9">
    <name type="scientific">Eutrema salsugineum</name>
    <name type="common">Saltwater cress</name>
    <name type="synonym">Sisymbrium salsugineum</name>
    <dbReference type="NCBI Taxonomy" id="72664"/>
    <lineage>
        <taxon>Eukaryota</taxon>
        <taxon>Viridiplantae</taxon>
        <taxon>Streptophyta</taxon>
        <taxon>Embryophyta</taxon>
        <taxon>Tracheophyta</taxon>
        <taxon>Spermatophyta</taxon>
        <taxon>Magnoliopsida</taxon>
        <taxon>eudicotyledons</taxon>
        <taxon>Gunneridae</taxon>
        <taxon>Pentapetalae</taxon>
        <taxon>rosids</taxon>
        <taxon>malvids</taxon>
        <taxon>Brassicales</taxon>
        <taxon>Brassicaceae</taxon>
        <taxon>Eutremeae</taxon>
        <taxon>Eutrema</taxon>
    </lineage>
</organism>
<keyword evidence="3" id="KW-0067">ATP-binding</keyword>
<keyword evidence="2" id="KW-0378">Hydrolase</keyword>
<evidence type="ECO:0000313" key="8">
    <source>
        <dbReference type="EMBL" id="ESQ32642.1"/>
    </source>
</evidence>
<dbReference type="Gramene" id="ESQ32642">
    <property type="protein sequence ID" value="ESQ32642"/>
    <property type="gene ID" value="EUTSA_v100053380mg"/>
</dbReference>
<evidence type="ECO:0000256" key="1">
    <source>
        <dbReference type="ARBA" id="ARBA00001946"/>
    </source>
</evidence>
<keyword evidence="5" id="KW-0472">Membrane</keyword>
<feature type="domain" description="AAA-type ATPase N-terminal" evidence="7">
    <location>
        <begin position="65"/>
        <end position="103"/>
    </location>
</feature>
<keyword evidence="5" id="KW-1133">Transmembrane helix</keyword>
<evidence type="ECO:0008006" key="10">
    <source>
        <dbReference type="Google" id="ProtNLM"/>
    </source>
</evidence>
<evidence type="ECO:0000256" key="3">
    <source>
        <dbReference type="ARBA" id="ARBA00022840"/>
    </source>
</evidence>
<dbReference type="InterPro" id="IPR027417">
    <property type="entry name" value="P-loop_NTPase"/>
</dbReference>
<dbReference type="PANTHER" id="PTHR23070">
    <property type="entry name" value="BCS1 AAA-TYPE ATPASE"/>
    <property type="match status" value="1"/>
</dbReference>
<dbReference type="GO" id="GO:0016887">
    <property type="term" value="F:ATP hydrolysis activity"/>
    <property type="evidence" value="ECO:0007669"/>
    <property type="project" value="InterPro"/>
</dbReference>
<dbReference type="Proteomes" id="UP000030689">
    <property type="component" value="Unassembled WGS sequence"/>
</dbReference>
<evidence type="ECO:0000259" key="7">
    <source>
        <dbReference type="Pfam" id="PF14363"/>
    </source>
</evidence>
<dbReference type="eggNOG" id="KOG0743">
    <property type="taxonomic scope" value="Eukaryota"/>
</dbReference>
<dbReference type="SUPFAM" id="SSF52540">
    <property type="entry name" value="P-loop containing nucleoside triphosphate hydrolases"/>
    <property type="match status" value="1"/>
</dbReference>
<keyword evidence="9" id="KW-1185">Reference proteome</keyword>